<organism evidence="1 2">
    <name type="scientific">Acetobacter suratthaniensis</name>
    <dbReference type="NCBI Taxonomy" id="1502841"/>
    <lineage>
        <taxon>Bacteria</taxon>
        <taxon>Pseudomonadati</taxon>
        <taxon>Pseudomonadota</taxon>
        <taxon>Alphaproteobacteria</taxon>
        <taxon>Acetobacterales</taxon>
        <taxon>Acetobacteraceae</taxon>
        <taxon>Acetobacter</taxon>
    </lineage>
</organism>
<sequence length="340" mass="35936">MIGQLVLSAARAGQPWQARIQNGPDMARTCMGLPPEEARTRLASLFSLCGAAHAAAATQALGLPEQESQDKTAACTRDILRDHALDLLHTWPRHLGLAPDRAALARTLAATTSPHHSERGQTATTLTGLETPLPQLALADFDHWLEASRTTQPPAPLAAVLAPLQALVPPAQGRADLPAPDCADLAAIATGAQPPARDASILADHRDTPLLHGLIAREGVSLFVRVVARALDLLAALSDPLRLFTRTRALAARLPTEAGAMPQGRLGVARAARGLLVHHATIQNGRVKAYTVFSPTGWHMAHNGLLRRCLHSLPTVDSPALLPALLLSAINPCVPTHVES</sequence>
<accession>A0ABS3LLD4</accession>
<comment type="caution">
    <text evidence="1">The sequence shown here is derived from an EMBL/GenBank/DDBJ whole genome shotgun (WGS) entry which is preliminary data.</text>
</comment>
<dbReference type="Proteomes" id="UP000664399">
    <property type="component" value="Unassembled WGS sequence"/>
</dbReference>
<gene>
    <name evidence="1" type="ORF">J2D75_06740</name>
</gene>
<dbReference type="RefSeq" id="WP_207854014.1">
    <property type="nucleotide sequence ID" value="NZ_JAFVMG010000005.1"/>
</dbReference>
<protein>
    <recommendedName>
        <fullName evidence="3">Hydrogenase expression/formation protein HupK</fullName>
    </recommendedName>
</protein>
<evidence type="ECO:0008006" key="3">
    <source>
        <dbReference type="Google" id="ProtNLM"/>
    </source>
</evidence>
<reference evidence="1 2" key="1">
    <citation type="submission" date="2021-03" db="EMBL/GenBank/DDBJ databases">
        <title>The complete genome sequence of Acetobacter suratthaniensis TBRC 1719.</title>
        <authorList>
            <person name="Charoenyingcharoen P."/>
            <person name="Yukphan P."/>
        </authorList>
    </citation>
    <scope>NUCLEOTIDE SEQUENCE [LARGE SCALE GENOMIC DNA]</scope>
    <source>
        <strain evidence="1 2">TBRC 1719</strain>
    </source>
</reference>
<keyword evidence="2" id="KW-1185">Reference proteome</keyword>
<name>A0ABS3LLD4_9PROT</name>
<evidence type="ECO:0000313" key="1">
    <source>
        <dbReference type="EMBL" id="MBO1328171.1"/>
    </source>
</evidence>
<dbReference type="SUPFAM" id="SSF56762">
    <property type="entry name" value="HydB/Nqo4-like"/>
    <property type="match status" value="1"/>
</dbReference>
<dbReference type="Gene3D" id="1.10.645.10">
    <property type="entry name" value="Cytochrome-c3 Hydrogenase, chain B"/>
    <property type="match status" value="1"/>
</dbReference>
<dbReference type="InterPro" id="IPR029014">
    <property type="entry name" value="NiFe-Hase_large"/>
</dbReference>
<dbReference type="EMBL" id="JAFVMG010000005">
    <property type="protein sequence ID" value="MBO1328171.1"/>
    <property type="molecule type" value="Genomic_DNA"/>
</dbReference>
<evidence type="ECO:0000313" key="2">
    <source>
        <dbReference type="Proteomes" id="UP000664399"/>
    </source>
</evidence>
<proteinExistence type="predicted"/>